<name>A0A368SIG8_SETIT</name>
<organism evidence="2">
    <name type="scientific">Setaria italica</name>
    <name type="common">Foxtail millet</name>
    <name type="synonym">Panicum italicum</name>
    <dbReference type="NCBI Taxonomy" id="4555"/>
    <lineage>
        <taxon>Eukaryota</taxon>
        <taxon>Viridiplantae</taxon>
        <taxon>Streptophyta</taxon>
        <taxon>Embryophyta</taxon>
        <taxon>Tracheophyta</taxon>
        <taxon>Spermatophyta</taxon>
        <taxon>Magnoliopsida</taxon>
        <taxon>Liliopsida</taxon>
        <taxon>Poales</taxon>
        <taxon>Poaceae</taxon>
        <taxon>PACMAD clade</taxon>
        <taxon>Panicoideae</taxon>
        <taxon>Panicodae</taxon>
        <taxon>Paniceae</taxon>
        <taxon>Cenchrinae</taxon>
        <taxon>Setaria</taxon>
    </lineage>
</organism>
<evidence type="ECO:0000313" key="2">
    <source>
        <dbReference type="EMBL" id="RCV42154.1"/>
    </source>
</evidence>
<sequence length="184" mass="19318">MVAGAVRSGGAEHRGVPVQRVMLKPLARQIGQLPLLVCDGIPHDEADEASATRPRLLEEDAAVASVPNEVSTAGRAEGGGGDEEAAIDNGAVREDAEHGGRSVEPAESAAAVGIGDEAVPALADERGAGEARGVVRRQAAEDLFDDVVHVHQRWRRRTRDRATQAKCEIERNWADGPGSISLGL</sequence>
<accession>A0A368SIG8</accession>
<dbReference type="AlphaFoldDB" id="A0A368SIG8"/>
<proteinExistence type="predicted"/>
<reference evidence="2" key="2">
    <citation type="submission" date="2015-07" db="EMBL/GenBank/DDBJ databases">
        <authorList>
            <person name="Noorani M."/>
        </authorList>
    </citation>
    <scope>NUCLEOTIDE SEQUENCE</scope>
    <source>
        <strain evidence="2">Yugu1</strain>
    </source>
</reference>
<feature type="region of interest" description="Disordered" evidence="1">
    <location>
        <begin position="61"/>
        <end position="85"/>
    </location>
</feature>
<gene>
    <name evidence="2" type="ORF">SETIT_9G193300v2</name>
</gene>
<evidence type="ECO:0000256" key="1">
    <source>
        <dbReference type="SAM" id="MobiDB-lite"/>
    </source>
</evidence>
<dbReference type="EMBL" id="CM003536">
    <property type="protein sequence ID" value="RCV42154.1"/>
    <property type="molecule type" value="Genomic_DNA"/>
</dbReference>
<reference evidence="2" key="1">
    <citation type="journal article" date="2012" name="Nat. Biotechnol.">
        <title>Reference genome sequence of the model plant Setaria.</title>
        <authorList>
            <person name="Bennetzen J.L."/>
            <person name="Schmutz J."/>
            <person name="Wang H."/>
            <person name="Percifield R."/>
            <person name="Hawkins J."/>
            <person name="Pontaroli A.C."/>
            <person name="Estep M."/>
            <person name="Feng L."/>
            <person name="Vaughn J.N."/>
            <person name="Grimwood J."/>
            <person name="Jenkins J."/>
            <person name="Barry K."/>
            <person name="Lindquist E."/>
            <person name="Hellsten U."/>
            <person name="Deshpande S."/>
            <person name="Wang X."/>
            <person name="Wu X."/>
            <person name="Mitros T."/>
            <person name="Triplett J."/>
            <person name="Yang X."/>
            <person name="Ye C.Y."/>
            <person name="Mauro-Herrera M."/>
            <person name="Wang L."/>
            <person name="Li P."/>
            <person name="Sharma M."/>
            <person name="Sharma R."/>
            <person name="Ronald P.C."/>
            <person name="Panaud O."/>
            <person name="Kellogg E.A."/>
            <person name="Brutnell T.P."/>
            <person name="Doust A.N."/>
            <person name="Tuskan G.A."/>
            <person name="Rokhsar D."/>
            <person name="Devos K.M."/>
        </authorList>
    </citation>
    <scope>NUCLEOTIDE SEQUENCE [LARGE SCALE GENOMIC DNA]</scope>
    <source>
        <strain evidence="2">Yugu1</strain>
    </source>
</reference>
<protein>
    <submittedName>
        <fullName evidence="2">Uncharacterized protein</fullName>
    </submittedName>
</protein>